<organism evidence="5 6">
    <name type="scientific">Thermomonospora echinospora</name>
    <dbReference type="NCBI Taxonomy" id="1992"/>
    <lineage>
        <taxon>Bacteria</taxon>
        <taxon>Bacillati</taxon>
        <taxon>Actinomycetota</taxon>
        <taxon>Actinomycetes</taxon>
        <taxon>Streptosporangiales</taxon>
        <taxon>Thermomonosporaceae</taxon>
        <taxon>Thermomonospora</taxon>
    </lineage>
</organism>
<proteinExistence type="inferred from homology"/>
<dbReference type="AlphaFoldDB" id="A0A1H6DMJ2"/>
<dbReference type="EMBL" id="FNVO01000019">
    <property type="protein sequence ID" value="SEG86607.1"/>
    <property type="molecule type" value="Genomic_DNA"/>
</dbReference>
<dbReference type="InterPro" id="IPR043594">
    <property type="entry name" value="HMGL"/>
</dbReference>
<evidence type="ECO:0000259" key="4">
    <source>
        <dbReference type="PROSITE" id="PS50991"/>
    </source>
</evidence>
<dbReference type="Proteomes" id="UP000236723">
    <property type="component" value="Unassembled WGS sequence"/>
</dbReference>
<name>A0A1H6DMJ2_9ACTN</name>
<evidence type="ECO:0000256" key="2">
    <source>
        <dbReference type="ARBA" id="ARBA00022723"/>
    </source>
</evidence>
<dbReference type="Gene3D" id="3.20.20.70">
    <property type="entry name" value="Aldolase class I"/>
    <property type="match status" value="1"/>
</dbReference>
<evidence type="ECO:0000313" key="6">
    <source>
        <dbReference type="Proteomes" id="UP000236723"/>
    </source>
</evidence>
<keyword evidence="2" id="KW-0479">Metal-binding</keyword>
<dbReference type="GO" id="GO:0006552">
    <property type="term" value="P:L-leucine catabolic process"/>
    <property type="evidence" value="ECO:0007669"/>
    <property type="project" value="TreeGrafter"/>
</dbReference>
<evidence type="ECO:0000256" key="3">
    <source>
        <dbReference type="ARBA" id="ARBA00023239"/>
    </source>
</evidence>
<reference evidence="6" key="1">
    <citation type="submission" date="2016-10" db="EMBL/GenBank/DDBJ databases">
        <authorList>
            <person name="Varghese N."/>
            <person name="Submissions S."/>
        </authorList>
    </citation>
    <scope>NUCLEOTIDE SEQUENCE [LARGE SCALE GENOMIC DNA]</scope>
    <source>
        <strain evidence="6">DSM 43163</strain>
    </source>
</reference>
<feature type="domain" description="Pyruvate carboxyltransferase" evidence="4">
    <location>
        <begin position="1"/>
        <end position="66"/>
    </location>
</feature>
<dbReference type="SUPFAM" id="SSF51569">
    <property type="entry name" value="Aldolase"/>
    <property type="match status" value="1"/>
</dbReference>
<dbReference type="GO" id="GO:0046872">
    <property type="term" value="F:metal ion binding"/>
    <property type="evidence" value="ECO:0007669"/>
    <property type="project" value="UniProtKB-KW"/>
</dbReference>
<comment type="similarity">
    <text evidence="1">Belongs to the HMG-CoA lyase family.</text>
</comment>
<keyword evidence="3" id="KW-0456">Lyase</keyword>
<sequence>MLNRRGLDQALEAGVDEGAAVLDTSTGGFGRCPFALAATGNIATEDLLYMLHRSGIETGLDLEAVAATGIWLGELLDEPAPALLGRAGPF</sequence>
<dbReference type="GO" id="GO:0004419">
    <property type="term" value="F:hydroxymethylglutaryl-CoA lyase activity"/>
    <property type="evidence" value="ECO:0007669"/>
    <property type="project" value="TreeGrafter"/>
</dbReference>
<dbReference type="PROSITE" id="PS50991">
    <property type="entry name" value="PYR_CT"/>
    <property type="match status" value="1"/>
</dbReference>
<dbReference type="GO" id="GO:0046951">
    <property type="term" value="P:ketone body biosynthetic process"/>
    <property type="evidence" value="ECO:0007669"/>
    <property type="project" value="TreeGrafter"/>
</dbReference>
<protein>
    <submittedName>
        <fullName evidence="5">HMGL-like</fullName>
    </submittedName>
</protein>
<dbReference type="PANTHER" id="PTHR42738:SF7">
    <property type="entry name" value="HYDROXYMETHYLGLUTARYL-COA LYASE"/>
    <property type="match status" value="1"/>
</dbReference>
<accession>A0A1H6DMJ2</accession>
<keyword evidence="6" id="KW-1185">Reference proteome</keyword>
<dbReference type="InterPro" id="IPR000891">
    <property type="entry name" value="PYR_CT"/>
</dbReference>
<evidence type="ECO:0000313" key="5">
    <source>
        <dbReference type="EMBL" id="SEG86607.1"/>
    </source>
</evidence>
<dbReference type="InterPro" id="IPR013785">
    <property type="entry name" value="Aldolase_TIM"/>
</dbReference>
<gene>
    <name evidence="5" type="ORF">SAMN04489712_119125</name>
</gene>
<dbReference type="PANTHER" id="PTHR42738">
    <property type="entry name" value="HYDROXYMETHYLGLUTARYL-COA LYASE"/>
    <property type="match status" value="1"/>
</dbReference>
<evidence type="ECO:0000256" key="1">
    <source>
        <dbReference type="ARBA" id="ARBA00009405"/>
    </source>
</evidence>